<feature type="transmembrane region" description="Helical" evidence="1">
    <location>
        <begin position="78"/>
        <end position="97"/>
    </location>
</feature>
<keyword evidence="1" id="KW-0812">Transmembrane</keyword>
<dbReference type="EMBL" id="KM507819">
    <property type="protein sequence ID" value="AIT14077.1"/>
    <property type="molecule type" value="Genomic_DNA"/>
</dbReference>
<gene>
    <name evidence="2" type="primary">187</name>
    <name evidence="2" type="ORF">PBI_121Q_187</name>
</gene>
<dbReference type="GeneID" id="22111227"/>
<name>A0A097EXA4_9CAUD</name>
<sequence length="108" mass="12506">MLSVLISIPSLILIWLLVYECFITDDNDKKEFSELFMLDSPIVRIFYTVVVVSVIVWVLSFIFPLGAVVKTLDLVENFVAIMWLIKALFAGNVKIWIDIIKFKFTNKM</sequence>
<dbReference type="KEGG" id="vg:22111227"/>
<feature type="transmembrane region" description="Helical" evidence="1">
    <location>
        <begin position="6"/>
        <end position="24"/>
    </location>
</feature>
<keyword evidence="1" id="KW-0472">Membrane</keyword>
<keyword evidence="1" id="KW-1133">Transmembrane helix</keyword>
<keyword evidence="3" id="KW-1185">Reference proteome</keyword>
<dbReference type="Proteomes" id="UP000029889">
    <property type="component" value="Segment"/>
</dbReference>
<protein>
    <submittedName>
        <fullName evidence="2">Uncharacterized protein</fullName>
    </submittedName>
</protein>
<evidence type="ECO:0000256" key="1">
    <source>
        <dbReference type="SAM" id="Phobius"/>
    </source>
</evidence>
<reference evidence="2 3" key="1">
    <citation type="submission" date="2014-09" db="EMBL/GenBank/DDBJ databases">
        <authorList>
            <person name="Lapin J.S."/>
            <person name="Pope W.H."/>
            <person name="Hua J."/>
            <person name="Ford M.E."/>
            <person name="Conway J.F."/>
            <person name="Hatfull G.F."/>
            <person name="Hendrix R.W."/>
        </authorList>
    </citation>
    <scope>NUCLEOTIDE SEQUENCE [LARGE SCALE GENOMIC DNA]</scope>
</reference>
<evidence type="ECO:0000313" key="2">
    <source>
        <dbReference type="EMBL" id="AIT14077.1"/>
    </source>
</evidence>
<dbReference type="RefSeq" id="YP_009101774.1">
    <property type="nucleotide sequence ID" value="NC_025447.1"/>
</dbReference>
<accession>A0A097EXA4</accession>
<evidence type="ECO:0000313" key="3">
    <source>
        <dbReference type="Proteomes" id="UP000029889"/>
    </source>
</evidence>
<feature type="transmembrane region" description="Helical" evidence="1">
    <location>
        <begin position="45"/>
        <end position="66"/>
    </location>
</feature>
<proteinExistence type="predicted"/>
<organism evidence="2 3">
    <name type="scientific">Escherichia phage 121Q</name>
    <dbReference type="NCBI Taxonomy" id="1555202"/>
    <lineage>
        <taxon>Viruses</taxon>
        <taxon>Duplodnaviria</taxon>
        <taxon>Heunggongvirae</taxon>
        <taxon>Uroviricota</taxon>
        <taxon>Caudoviricetes</taxon>
        <taxon>Asteriusvirus</taxon>
        <taxon>Asteriusvirus av121Q</taxon>
    </lineage>
</organism>